<dbReference type="Gene3D" id="2.20.25.80">
    <property type="entry name" value="WRKY domain"/>
    <property type="match status" value="1"/>
</dbReference>
<keyword evidence="5" id="KW-0539">Nucleus</keyword>
<evidence type="ECO:0000313" key="10">
    <source>
        <dbReference type="Proteomes" id="UP001497457"/>
    </source>
</evidence>
<keyword evidence="4" id="KW-0804">Transcription</keyword>
<evidence type="ECO:0000259" key="8">
    <source>
        <dbReference type="PROSITE" id="PS50811"/>
    </source>
</evidence>
<accession>A0ABC9FSQ0</accession>
<feature type="domain" description="WRKY" evidence="8">
    <location>
        <begin position="113"/>
        <end position="170"/>
    </location>
</feature>
<proteinExistence type="inferred from homology"/>
<comment type="similarity">
    <text evidence="6">Belongs to the WRKY group III family.</text>
</comment>
<keyword evidence="10" id="KW-1185">Reference proteome</keyword>
<dbReference type="GO" id="GO:0003677">
    <property type="term" value="F:DNA binding"/>
    <property type="evidence" value="ECO:0007669"/>
    <property type="project" value="UniProtKB-KW"/>
</dbReference>
<keyword evidence="3" id="KW-0238">DNA-binding</keyword>
<dbReference type="AlphaFoldDB" id="A0ABC9FSQ0"/>
<feature type="compositionally biased region" description="Low complexity" evidence="7">
    <location>
        <begin position="71"/>
        <end position="82"/>
    </location>
</feature>
<dbReference type="EMBL" id="OZ075117">
    <property type="protein sequence ID" value="CAL5080991.1"/>
    <property type="molecule type" value="Genomic_DNA"/>
</dbReference>
<dbReference type="PANTHER" id="PTHR32096">
    <property type="entry name" value="WRKY TRANSCRIPTION FACTOR 30-RELATED-RELATED"/>
    <property type="match status" value="1"/>
</dbReference>
<dbReference type="InterPro" id="IPR003657">
    <property type="entry name" value="WRKY_dom"/>
</dbReference>
<keyword evidence="2" id="KW-0805">Transcription regulation</keyword>
<evidence type="ECO:0000256" key="6">
    <source>
        <dbReference type="ARBA" id="ARBA00060850"/>
    </source>
</evidence>
<dbReference type="SMART" id="SM00774">
    <property type="entry name" value="WRKY"/>
    <property type="match status" value="1"/>
</dbReference>
<evidence type="ECO:0000256" key="3">
    <source>
        <dbReference type="ARBA" id="ARBA00023125"/>
    </source>
</evidence>
<dbReference type="GO" id="GO:0010150">
    <property type="term" value="P:leaf senescence"/>
    <property type="evidence" value="ECO:0007669"/>
    <property type="project" value="UniProtKB-ARBA"/>
</dbReference>
<organism evidence="9 10">
    <name type="scientific">Urochloa decumbens</name>
    <dbReference type="NCBI Taxonomy" id="240449"/>
    <lineage>
        <taxon>Eukaryota</taxon>
        <taxon>Viridiplantae</taxon>
        <taxon>Streptophyta</taxon>
        <taxon>Embryophyta</taxon>
        <taxon>Tracheophyta</taxon>
        <taxon>Spermatophyta</taxon>
        <taxon>Magnoliopsida</taxon>
        <taxon>Liliopsida</taxon>
        <taxon>Poales</taxon>
        <taxon>Poaceae</taxon>
        <taxon>PACMAD clade</taxon>
        <taxon>Panicoideae</taxon>
        <taxon>Panicodae</taxon>
        <taxon>Paniceae</taxon>
        <taxon>Melinidinae</taxon>
        <taxon>Urochloa</taxon>
    </lineage>
</organism>
<sequence length="306" mass="32365">MESVVIDGNGERVVTELSQIMELVRQLEGYLGGSQTQEEECRRLASQISSLTERSITLITCLDSGGRKRSAASPLSDASDAPFKPTKKRRSANKVKNQVRVSAGGGGGDIPADDGHSWRKYGQKEILGAKYPRAYYRCTHRHSQGCAATKQVQRADEDPTLFDIVYLDDHTCVQNGAAAVAPAAEHNPNAHNLLQSMSSNLTVKTEGAQGWVAAAAAPFCLPSTPASACLQAAAAAAELSPFSAPSTTSENWGVSPATSDSNQHAAASSFPPFEVVAGGDLQFEFGEVVSALADVPDDFDISSFFA</sequence>
<evidence type="ECO:0000256" key="4">
    <source>
        <dbReference type="ARBA" id="ARBA00023163"/>
    </source>
</evidence>
<evidence type="ECO:0000256" key="2">
    <source>
        <dbReference type="ARBA" id="ARBA00023015"/>
    </source>
</evidence>
<feature type="region of interest" description="Disordered" evidence="7">
    <location>
        <begin position="245"/>
        <end position="265"/>
    </location>
</feature>
<dbReference type="Proteomes" id="UP001497457">
    <property type="component" value="Chromosome 7b"/>
</dbReference>
<evidence type="ECO:0000313" key="9">
    <source>
        <dbReference type="EMBL" id="CAL5080991.1"/>
    </source>
</evidence>
<dbReference type="GO" id="GO:0010193">
    <property type="term" value="P:response to ozone"/>
    <property type="evidence" value="ECO:0007669"/>
    <property type="project" value="UniProtKB-ARBA"/>
</dbReference>
<dbReference type="InterPro" id="IPR036576">
    <property type="entry name" value="WRKY_dom_sf"/>
</dbReference>
<protein>
    <recommendedName>
        <fullName evidence="8">WRKY domain-containing protein</fullName>
    </recommendedName>
</protein>
<dbReference type="InterPro" id="IPR044810">
    <property type="entry name" value="WRKY_plant"/>
</dbReference>
<dbReference type="Pfam" id="PF03106">
    <property type="entry name" value="WRKY"/>
    <property type="match status" value="1"/>
</dbReference>
<gene>
    <name evidence="9" type="ORF">URODEC1_LOCUS108376</name>
</gene>
<reference evidence="9 10" key="2">
    <citation type="submission" date="2024-10" db="EMBL/GenBank/DDBJ databases">
        <authorList>
            <person name="Ryan C."/>
        </authorList>
    </citation>
    <scope>NUCLEOTIDE SEQUENCE [LARGE SCALE GENOMIC DNA]</scope>
</reference>
<dbReference type="PANTHER" id="PTHR32096:SF143">
    <property type="entry name" value="OS09G0334500 PROTEIN"/>
    <property type="match status" value="1"/>
</dbReference>
<name>A0ABC9FSQ0_9POAL</name>
<dbReference type="GO" id="GO:0009751">
    <property type="term" value="P:response to salicylic acid"/>
    <property type="evidence" value="ECO:0007669"/>
    <property type="project" value="UniProtKB-ARBA"/>
</dbReference>
<dbReference type="PROSITE" id="PS50811">
    <property type="entry name" value="WRKY"/>
    <property type="match status" value="1"/>
</dbReference>
<evidence type="ECO:0000256" key="1">
    <source>
        <dbReference type="ARBA" id="ARBA00004123"/>
    </source>
</evidence>
<comment type="subcellular location">
    <subcellularLocation>
        <location evidence="1">Nucleus</location>
    </subcellularLocation>
</comment>
<evidence type="ECO:0000256" key="7">
    <source>
        <dbReference type="SAM" id="MobiDB-lite"/>
    </source>
</evidence>
<reference evidence="10" key="1">
    <citation type="submission" date="2024-06" db="EMBL/GenBank/DDBJ databases">
        <authorList>
            <person name="Ryan C."/>
        </authorList>
    </citation>
    <scope>NUCLEOTIDE SEQUENCE [LARGE SCALE GENOMIC DNA]</scope>
</reference>
<dbReference type="FunFam" id="2.20.25.80:FF:000009">
    <property type="entry name" value="WRKY transcription factor 53"/>
    <property type="match status" value="1"/>
</dbReference>
<dbReference type="SUPFAM" id="SSF118290">
    <property type="entry name" value="WRKY DNA-binding domain"/>
    <property type="match status" value="1"/>
</dbReference>
<feature type="region of interest" description="Disordered" evidence="7">
    <location>
        <begin position="66"/>
        <end position="116"/>
    </location>
</feature>
<dbReference type="GO" id="GO:0042542">
    <property type="term" value="P:response to hydrogen peroxide"/>
    <property type="evidence" value="ECO:0007669"/>
    <property type="project" value="UniProtKB-ARBA"/>
</dbReference>
<feature type="compositionally biased region" description="Polar residues" evidence="7">
    <location>
        <begin position="247"/>
        <end position="265"/>
    </location>
</feature>
<dbReference type="GO" id="GO:0005634">
    <property type="term" value="C:nucleus"/>
    <property type="evidence" value="ECO:0007669"/>
    <property type="project" value="UniProtKB-SubCell"/>
</dbReference>
<evidence type="ECO:0000256" key="5">
    <source>
        <dbReference type="ARBA" id="ARBA00023242"/>
    </source>
</evidence>